<dbReference type="Gene3D" id="3.40.50.1580">
    <property type="entry name" value="Nucleoside phosphorylase domain"/>
    <property type="match status" value="2"/>
</dbReference>
<sequence length="866" mass="97796">MRSLTSHRPKRKSSAVLSTSRLEFKTPREAEPVEISQELAVHADTDEESSPEERDEIAPEDITIVIFCALAYEAVAVRYSLDGEYTCRSKGNDYVYSFGQIADHKVVIAQSQMGTIEAAYCASAYDFGKYEQDNFQLKGCLNKPPRILISSDGALSQEELMNEHPLKKILHQITAANPIFKRPDTDDVLYNEDFHHVNSGFDCSGCEAASERKVILRPPRWDHQPVIHRGLILSGNGVVKSSCDRARLQQDIKGAICFEMEAAGIMDQMPCLVVRGICDYADSHKQDNWHYYAAAVAAAYCRALLLKVNSQDVGGMPSMKELVKDIRELADGVSELRNSQRATQECVQKIDRRILMESLRPIEEASFDSHMNEGDGPCLPGTRQELLSEIDVWAKSLSAKCIFWLEGMAGTGKSTISRTVSASLQAHGTLAASFFFRRGAGDQADAKRLFSTIAWQLAMTFPGLASIIRQTIEKYPNIAAKPIGQQFDKLLLQPLRDLKQSIHQQRCLVIVIDALDECDEDKHIMDILQLLPKVKGCQSINLRFFLTSRPELPSFYGSRQIPEDDRQELILHKIPEQVVARDIALFLNHKFARIRKNRRLGEEWPGKDKIETLTQVAIPLFILAATICRFLGDLKWSPTVRLNEFLRDPAIRSASEMNRTYLPILNQLLTNPNEVDSNKLREEFHGIIGVIILLATPLSVNALATLIDRKEEIILARVESFRSVLSVPDDPSFPIRTLHQSFRDFLLNTTSLYRIDKTATHRKIGFCCLRIMQTRLKRNICNLSSYGSERMGVDSKQIAQSLSPELQYACRYWVYHLNHAKLYEWESVVFPFLRANFLHWLEAMGLMGLGSETVGTINSLRSGLKS</sequence>
<reference evidence="4 5" key="1">
    <citation type="submission" date="2019-04" db="EMBL/GenBank/DDBJ databases">
        <title>Aspergillus burnettii sp. nov., novel species from soil in southeast Queensland.</title>
        <authorList>
            <person name="Gilchrist C.L.M."/>
            <person name="Pitt J.I."/>
            <person name="Lange L."/>
            <person name="Lacey H.J."/>
            <person name="Vuong D."/>
            <person name="Midgley D.J."/>
            <person name="Greenfield P."/>
            <person name="Bradbury M."/>
            <person name="Lacey E."/>
            <person name="Busk P.K."/>
            <person name="Pilgaard B."/>
            <person name="Chooi Y.H."/>
            <person name="Piggott A.M."/>
        </authorList>
    </citation>
    <scope>NUCLEOTIDE SEQUENCE [LARGE SCALE GENOMIC DNA]</scope>
    <source>
        <strain evidence="4 5">FRR 5400</strain>
    </source>
</reference>
<dbReference type="Gene3D" id="3.40.50.300">
    <property type="entry name" value="P-loop containing nucleotide triphosphate hydrolases"/>
    <property type="match status" value="1"/>
</dbReference>
<keyword evidence="5" id="KW-1185">Reference proteome</keyword>
<dbReference type="PANTHER" id="PTHR46082">
    <property type="entry name" value="ATP/GTP-BINDING PROTEIN-RELATED"/>
    <property type="match status" value="1"/>
</dbReference>
<proteinExistence type="predicted"/>
<evidence type="ECO:0000313" key="5">
    <source>
        <dbReference type="Proteomes" id="UP000541154"/>
    </source>
</evidence>
<evidence type="ECO:0000256" key="2">
    <source>
        <dbReference type="SAM" id="MobiDB-lite"/>
    </source>
</evidence>
<dbReference type="Pfam" id="PF24883">
    <property type="entry name" value="NPHP3_N"/>
    <property type="match status" value="1"/>
</dbReference>
<keyword evidence="1" id="KW-0677">Repeat</keyword>
<feature type="compositionally biased region" description="Basic residues" evidence="2">
    <location>
        <begin position="1"/>
        <end position="13"/>
    </location>
</feature>
<dbReference type="GO" id="GO:0003824">
    <property type="term" value="F:catalytic activity"/>
    <property type="evidence" value="ECO:0007669"/>
    <property type="project" value="InterPro"/>
</dbReference>
<name>A0A8H6E1V4_PETAA</name>
<dbReference type="PANTHER" id="PTHR46082:SF11">
    <property type="entry name" value="AAA+ ATPASE DOMAIN-CONTAINING PROTEIN-RELATED"/>
    <property type="match status" value="1"/>
</dbReference>
<gene>
    <name evidence="4" type="ORF">ETB97_007641</name>
</gene>
<accession>A0A8H6E1V4</accession>
<dbReference type="InterPro" id="IPR053137">
    <property type="entry name" value="NLR-like"/>
</dbReference>
<dbReference type="GO" id="GO:0009116">
    <property type="term" value="P:nucleoside metabolic process"/>
    <property type="evidence" value="ECO:0007669"/>
    <property type="project" value="InterPro"/>
</dbReference>
<feature type="compositionally biased region" description="Acidic residues" evidence="2">
    <location>
        <begin position="45"/>
        <end position="55"/>
    </location>
</feature>
<dbReference type="SUPFAM" id="SSF52540">
    <property type="entry name" value="P-loop containing nucleoside triphosphate hydrolases"/>
    <property type="match status" value="1"/>
</dbReference>
<feature type="region of interest" description="Disordered" evidence="2">
    <location>
        <begin position="35"/>
        <end position="55"/>
    </location>
</feature>
<organism evidence="4 5">
    <name type="scientific">Petromyces alliaceus</name>
    <name type="common">Aspergillus alliaceus</name>
    <dbReference type="NCBI Taxonomy" id="209559"/>
    <lineage>
        <taxon>Eukaryota</taxon>
        <taxon>Fungi</taxon>
        <taxon>Dikarya</taxon>
        <taxon>Ascomycota</taxon>
        <taxon>Pezizomycotina</taxon>
        <taxon>Eurotiomycetes</taxon>
        <taxon>Eurotiomycetidae</taxon>
        <taxon>Eurotiales</taxon>
        <taxon>Aspergillaceae</taxon>
        <taxon>Aspergillus</taxon>
        <taxon>Aspergillus subgen. Circumdati</taxon>
    </lineage>
</organism>
<comment type="caution">
    <text evidence="4">The sequence shown here is derived from an EMBL/GenBank/DDBJ whole genome shotgun (WGS) entry which is preliminary data.</text>
</comment>
<dbReference type="InterPro" id="IPR027417">
    <property type="entry name" value="P-loop_NTPase"/>
</dbReference>
<dbReference type="InterPro" id="IPR035994">
    <property type="entry name" value="Nucleoside_phosphorylase_sf"/>
</dbReference>
<evidence type="ECO:0000259" key="3">
    <source>
        <dbReference type="Pfam" id="PF24883"/>
    </source>
</evidence>
<feature type="domain" description="Nephrocystin 3-like N-terminal" evidence="3">
    <location>
        <begin position="382"/>
        <end position="549"/>
    </location>
</feature>
<evidence type="ECO:0000313" key="4">
    <source>
        <dbReference type="EMBL" id="KAF5856262.1"/>
    </source>
</evidence>
<dbReference type="AlphaFoldDB" id="A0A8H6E1V4"/>
<dbReference type="InterPro" id="IPR056884">
    <property type="entry name" value="NPHP3-like_N"/>
</dbReference>
<dbReference type="EMBL" id="SPNV01000332">
    <property type="protein sequence ID" value="KAF5856262.1"/>
    <property type="molecule type" value="Genomic_DNA"/>
</dbReference>
<dbReference type="SUPFAM" id="SSF53167">
    <property type="entry name" value="Purine and uridine phosphorylases"/>
    <property type="match status" value="1"/>
</dbReference>
<protein>
    <recommendedName>
        <fullName evidence="3">Nephrocystin 3-like N-terminal domain-containing protein</fullName>
    </recommendedName>
</protein>
<evidence type="ECO:0000256" key="1">
    <source>
        <dbReference type="ARBA" id="ARBA00022737"/>
    </source>
</evidence>
<feature type="region of interest" description="Disordered" evidence="2">
    <location>
        <begin position="1"/>
        <end position="21"/>
    </location>
</feature>
<dbReference type="Proteomes" id="UP000541154">
    <property type="component" value="Unassembled WGS sequence"/>
</dbReference>